<accession>A0A3S9NDV6</accession>
<dbReference type="EMBL" id="CP034546">
    <property type="protein sequence ID" value="AZQ53777.1"/>
    <property type="molecule type" value="Genomic_DNA"/>
</dbReference>
<protein>
    <submittedName>
        <fullName evidence="1">Uncharacterized protein</fullName>
    </submittedName>
</protein>
<dbReference type="Proteomes" id="UP000277191">
    <property type="component" value="Chromosome 2"/>
</dbReference>
<sequence>MELYQRAGGISIGQYRNPFMTGGPMSNVRTVLKALSIALTAGALLCGAAAAQAASDSASPSANGAVAHELFDKGDDYFWILVRNPRNDGYQCSVSFVTTSGTYSIHGPMDAEMAKSGSGMLWFESPRIPKTADSTQRVMLAVRGNDGAFNWSALQTTIGNKPNGTLMVAVKIMSVLKEKADTNNLSVSLAGNEVFKARLVGLQAAYARLAGCMAEHSGS</sequence>
<proteinExistence type="predicted"/>
<dbReference type="AlphaFoldDB" id="A0A3S9NDV6"/>
<organism evidence="1 2">
    <name type="scientific">Burkholderia cenocepacia</name>
    <dbReference type="NCBI Taxonomy" id="95486"/>
    <lineage>
        <taxon>Bacteria</taxon>
        <taxon>Pseudomonadati</taxon>
        <taxon>Pseudomonadota</taxon>
        <taxon>Betaproteobacteria</taxon>
        <taxon>Burkholderiales</taxon>
        <taxon>Burkholderiaceae</taxon>
        <taxon>Burkholderia</taxon>
        <taxon>Burkholderia cepacia complex</taxon>
    </lineage>
</organism>
<name>A0A3S9NDV6_9BURK</name>
<evidence type="ECO:0000313" key="1">
    <source>
        <dbReference type="EMBL" id="AZQ53777.1"/>
    </source>
</evidence>
<evidence type="ECO:0000313" key="2">
    <source>
        <dbReference type="Proteomes" id="UP000277191"/>
    </source>
</evidence>
<reference evidence="1 2" key="1">
    <citation type="submission" date="2018-12" db="EMBL/GenBank/DDBJ databases">
        <title>Cadmium resistance mechanism in endophytic bacteria Burkholderia cenocepacia YG-3.</title>
        <authorList>
            <person name="Zhang X."/>
            <person name="Wang X."/>
            <person name="Zhu Y."/>
        </authorList>
    </citation>
    <scope>NUCLEOTIDE SEQUENCE [LARGE SCALE GENOMIC DNA]</scope>
    <source>
        <strain evidence="1 2">YG-3</strain>
    </source>
</reference>
<dbReference type="RefSeq" id="WP_126366036.1">
    <property type="nucleotide sequence ID" value="NZ_CP034546.1"/>
</dbReference>
<gene>
    <name evidence="1" type="ORF">D5R55_23020</name>
</gene>